<sequence>MVWLWTHLITWLVMAVMILLVLFTNSNTKIYEMITRVGYIVIIATGIKLGLHAWSVEPTLLIVKVIIALIFIGLVEIAFARKEQKTLNKTLVWAVIVFCIVTALIGFALAGWYPFVKH</sequence>
<keyword evidence="2 5" id="KW-0812">Transmembrane</keyword>
<evidence type="ECO:0000313" key="7">
    <source>
        <dbReference type="Proteomes" id="UP000061546"/>
    </source>
</evidence>
<dbReference type="Proteomes" id="UP000061546">
    <property type="component" value="Chromosome"/>
</dbReference>
<dbReference type="EMBL" id="CP012559">
    <property type="protein sequence ID" value="ALB29432.1"/>
    <property type="molecule type" value="Genomic_DNA"/>
</dbReference>
<accession>A0A0K2LDQ3</accession>
<dbReference type="Pfam" id="PF07457">
    <property type="entry name" value="DUF1516"/>
    <property type="match status" value="1"/>
</dbReference>
<dbReference type="RefSeq" id="WP_041500411.1">
    <property type="nucleotide sequence ID" value="NZ_BJDV01000002.1"/>
</dbReference>
<reference evidence="6 7" key="1">
    <citation type="submission" date="2015-08" db="EMBL/GenBank/DDBJ databases">
        <title>Genomic sequence of Lactobacillus heilongjiangensis DSM 28069, isolated from Chinese traditional pickle.</title>
        <authorList>
            <person name="Jiang X."/>
            <person name="Zheng B."/>
            <person name="Cheng H."/>
        </authorList>
    </citation>
    <scope>NUCLEOTIDE SEQUENCE [LARGE SCALE GENOMIC DNA]</scope>
    <source>
        <strain evidence="6 7">DSM 28069</strain>
    </source>
</reference>
<gene>
    <name evidence="6" type="ORF">JP39_08730</name>
</gene>
<keyword evidence="7" id="KW-1185">Reference proteome</keyword>
<dbReference type="OrthoDB" id="2299782at2"/>
<organism evidence="6 7">
    <name type="scientific">Companilactobacillus heilongjiangensis</name>
    <dbReference type="NCBI Taxonomy" id="1074467"/>
    <lineage>
        <taxon>Bacteria</taxon>
        <taxon>Bacillati</taxon>
        <taxon>Bacillota</taxon>
        <taxon>Bacilli</taxon>
        <taxon>Lactobacillales</taxon>
        <taxon>Lactobacillaceae</taxon>
        <taxon>Companilactobacillus</taxon>
    </lineage>
</organism>
<evidence type="ECO:0000256" key="1">
    <source>
        <dbReference type="ARBA" id="ARBA00022475"/>
    </source>
</evidence>
<evidence type="ECO:0000256" key="4">
    <source>
        <dbReference type="ARBA" id="ARBA00023136"/>
    </source>
</evidence>
<proteinExistence type="predicted"/>
<dbReference type="AlphaFoldDB" id="A0A0K2LDQ3"/>
<evidence type="ECO:0000256" key="3">
    <source>
        <dbReference type="ARBA" id="ARBA00022989"/>
    </source>
</evidence>
<evidence type="ECO:0000313" key="6">
    <source>
        <dbReference type="EMBL" id="ALB29432.1"/>
    </source>
</evidence>
<feature type="transmembrane region" description="Helical" evidence="5">
    <location>
        <begin position="37"/>
        <end position="55"/>
    </location>
</feature>
<protein>
    <submittedName>
        <fullName evidence="6">Uncharacterized protein</fullName>
    </submittedName>
</protein>
<dbReference type="STRING" id="1074467.JP39_08730"/>
<keyword evidence="3 5" id="KW-1133">Transmembrane helix</keyword>
<evidence type="ECO:0000256" key="5">
    <source>
        <dbReference type="SAM" id="Phobius"/>
    </source>
</evidence>
<feature type="transmembrane region" description="Helical" evidence="5">
    <location>
        <begin position="91"/>
        <end position="115"/>
    </location>
</feature>
<evidence type="ECO:0000256" key="2">
    <source>
        <dbReference type="ARBA" id="ARBA00022692"/>
    </source>
</evidence>
<dbReference type="InterPro" id="IPR010899">
    <property type="entry name" value="UPF0344"/>
</dbReference>
<feature type="transmembrane region" description="Helical" evidence="5">
    <location>
        <begin position="6"/>
        <end position="25"/>
    </location>
</feature>
<keyword evidence="4 5" id="KW-0472">Membrane</keyword>
<dbReference type="KEGG" id="lhi:JP39_08730"/>
<name>A0A0K2LDQ3_9LACO</name>
<feature type="transmembrane region" description="Helical" evidence="5">
    <location>
        <begin position="61"/>
        <end position="79"/>
    </location>
</feature>
<keyword evidence="1" id="KW-1003">Cell membrane</keyword>